<keyword evidence="2" id="KW-1185">Reference proteome</keyword>
<dbReference type="Pfam" id="PF09148">
    <property type="entry name" value="DUF1934"/>
    <property type="match status" value="1"/>
</dbReference>
<evidence type="ECO:0000313" key="2">
    <source>
        <dbReference type="Proteomes" id="UP000195918"/>
    </source>
</evidence>
<dbReference type="InterPro" id="IPR012674">
    <property type="entry name" value="Calycin"/>
</dbReference>
<accession>A0A1X6WQE2</accession>
<gene>
    <name evidence="1" type="ORF">FM121_10435</name>
</gene>
<organism evidence="1 2">
    <name type="scientific">Vagococcus fluvialis bH819</name>
    <dbReference type="NCBI Taxonomy" id="1255619"/>
    <lineage>
        <taxon>Bacteria</taxon>
        <taxon>Bacillati</taxon>
        <taxon>Bacillota</taxon>
        <taxon>Bacilli</taxon>
        <taxon>Lactobacillales</taxon>
        <taxon>Enterococcaceae</taxon>
        <taxon>Vagococcus</taxon>
    </lineage>
</organism>
<dbReference type="InterPro" id="IPR015231">
    <property type="entry name" value="DUF1934"/>
</dbReference>
<proteinExistence type="predicted"/>
<protein>
    <submittedName>
        <fullName evidence="1">DUF1934 domain-containing protein</fullName>
    </submittedName>
</protein>
<evidence type="ECO:0000313" key="1">
    <source>
        <dbReference type="EMBL" id="SLM86500.1"/>
    </source>
</evidence>
<sequence>MEERKSVPVMIQVKTEVFQENETREFFIEEKGQVVRIGEVLYIRYNEVMEGVDSPVPVTMKIMPDGSVQLIRAGEVRMKLKFDYQKPNETHYQTPFGVMWIKTFTTNLRVSLKDQPFSGSVQIDYDLFGGEEKIGVYHLELNFTA</sequence>
<dbReference type="SUPFAM" id="SSF50814">
    <property type="entry name" value="Lipocalins"/>
    <property type="match status" value="1"/>
</dbReference>
<dbReference type="Proteomes" id="UP000195918">
    <property type="component" value="Unassembled WGS sequence"/>
</dbReference>
<dbReference type="AlphaFoldDB" id="A0A1X6WQE2"/>
<dbReference type="Gene3D" id="2.40.128.20">
    <property type="match status" value="1"/>
</dbReference>
<name>A0A1X6WQE2_9ENTE</name>
<dbReference type="RefSeq" id="WP_086952125.1">
    <property type="nucleotide sequence ID" value="NZ_FWFD01000015.1"/>
</dbReference>
<dbReference type="OrthoDB" id="2151645at2"/>
<reference evidence="2" key="1">
    <citation type="submission" date="2017-02" db="EMBL/GenBank/DDBJ databases">
        <authorList>
            <person name="Dridi B."/>
        </authorList>
    </citation>
    <scope>NUCLEOTIDE SEQUENCE [LARGE SCALE GENOMIC DNA]</scope>
    <source>
        <strain evidence="2">bH819</strain>
    </source>
</reference>
<dbReference type="EMBL" id="FWFD01000015">
    <property type="protein sequence ID" value="SLM86500.1"/>
    <property type="molecule type" value="Genomic_DNA"/>
</dbReference>